<evidence type="ECO:0000256" key="1">
    <source>
        <dbReference type="ARBA" id="ARBA00001353"/>
    </source>
</evidence>
<accession>A0ABZ2T9H7</accession>
<evidence type="ECO:0000256" key="5">
    <source>
        <dbReference type="ARBA" id="ARBA00023239"/>
    </source>
</evidence>
<dbReference type="InterPro" id="IPR043133">
    <property type="entry name" value="GTP-CH-I_C/QueF"/>
</dbReference>
<feature type="domain" description="Dihydroneopterin aldolase/epimerase" evidence="8">
    <location>
        <begin position="13"/>
        <end position="127"/>
    </location>
</feature>
<reference evidence="9 10" key="2">
    <citation type="submission" date="2024-03" db="EMBL/GenBank/DDBJ databases">
        <title>The Genome Sequence of Enterococcus sp. DIV0727d.</title>
        <authorList>
            <consortium name="The Broad Institute Genomics Platform"/>
            <consortium name="The Broad Institute Microbial Omics Core"/>
            <consortium name="The Broad Institute Genomic Center for Infectious Diseases"/>
            <person name="Earl A."/>
            <person name="Manson A."/>
            <person name="Gilmore M."/>
            <person name="Schwartman J."/>
            <person name="Shea T."/>
            <person name="Abouelleil A."/>
            <person name="Cao P."/>
            <person name="Chapman S."/>
            <person name="Cusick C."/>
            <person name="Young S."/>
            <person name="Neafsey D."/>
            <person name="Nusbaum C."/>
            <person name="Birren B."/>
        </authorList>
    </citation>
    <scope>NUCLEOTIDE SEQUENCE [LARGE SCALE GENOMIC DNA]</scope>
    <source>
        <strain evidence="9 10">12C11_DIV0727</strain>
    </source>
</reference>
<gene>
    <name evidence="9" type="ORF">A5866_003168</name>
</gene>
<protein>
    <recommendedName>
        <fullName evidence="7">7,8-dihydroneopterin aldolase</fullName>
        <ecNumber evidence="7">4.1.2.25</ecNumber>
    </recommendedName>
</protein>
<dbReference type="NCBIfam" id="TIGR00525">
    <property type="entry name" value="folB"/>
    <property type="match status" value="1"/>
</dbReference>
<evidence type="ECO:0000256" key="2">
    <source>
        <dbReference type="ARBA" id="ARBA00005013"/>
    </source>
</evidence>
<comment type="similarity">
    <text evidence="3 7">Belongs to the DHNA family.</text>
</comment>
<evidence type="ECO:0000313" key="9">
    <source>
        <dbReference type="EMBL" id="WYJ88040.1"/>
    </source>
</evidence>
<evidence type="ECO:0000313" key="10">
    <source>
        <dbReference type="Proteomes" id="UP000195080"/>
    </source>
</evidence>
<organism evidence="9 10">
    <name type="scientific">Candidatus Enterococcus lemimoniae</name>
    <dbReference type="NCBI Taxonomy" id="1834167"/>
    <lineage>
        <taxon>Bacteria</taxon>
        <taxon>Bacillati</taxon>
        <taxon>Bacillota</taxon>
        <taxon>Bacilli</taxon>
        <taxon>Lactobacillales</taxon>
        <taxon>Enterococcaceae</taxon>
        <taxon>Enterococcus</taxon>
    </lineage>
</organism>
<dbReference type="PANTHER" id="PTHR42844:SF1">
    <property type="entry name" value="DIHYDRONEOPTERIN ALDOLASE 1-RELATED"/>
    <property type="match status" value="1"/>
</dbReference>
<keyword evidence="5 7" id="KW-0456">Lyase</keyword>
<evidence type="ECO:0000256" key="6">
    <source>
        <dbReference type="ARBA" id="ARBA00037702"/>
    </source>
</evidence>
<keyword evidence="10" id="KW-1185">Reference proteome</keyword>
<dbReference type="Gene3D" id="3.30.1130.10">
    <property type="match status" value="1"/>
</dbReference>
<comment type="catalytic activity">
    <reaction evidence="1 7">
        <text>7,8-dihydroneopterin = 6-hydroxymethyl-7,8-dihydropterin + glycolaldehyde</text>
        <dbReference type="Rhea" id="RHEA:10540"/>
        <dbReference type="ChEBI" id="CHEBI:17001"/>
        <dbReference type="ChEBI" id="CHEBI:17071"/>
        <dbReference type="ChEBI" id="CHEBI:44841"/>
        <dbReference type="EC" id="4.1.2.25"/>
    </reaction>
</comment>
<sequence length="130" mass="14796">MKQMKDGRKLGKIRINNMKFYTKNGVLPEERILGQQLEVDVELRLSLDQAGKTDDVNDTVSYAEVNDQIAQRLTTHSYNLIEAVASAILDDIEAEHGKKLTSALVRVRKYSVPMPGVFDNIEIEMERDFI</sequence>
<dbReference type="InterPro" id="IPR006157">
    <property type="entry name" value="FolB_dom"/>
</dbReference>
<dbReference type="InterPro" id="IPR006156">
    <property type="entry name" value="Dihydroneopterin_aldolase"/>
</dbReference>
<reference evidence="10" key="1">
    <citation type="submission" date="2017-05" db="EMBL/GenBank/DDBJ databases">
        <title>The Genome Sequence of EEnterococcus faecalis 9F2_4866.</title>
        <authorList>
            <consortium name="The Broad Institute Genomics Platform"/>
            <consortium name="The Broad Institute Genomic Center for Infectious Diseases"/>
            <person name="Earl A."/>
            <person name="Manson A."/>
            <person name="Schwartman J."/>
            <person name="Gilmore M."/>
            <person name="Abouelleil A."/>
            <person name="Cao P."/>
            <person name="Chapman S."/>
            <person name="Cusick C."/>
            <person name="Shea T."/>
            <person name="Young S."/>
            <person name="Neafsey D."/>
            <person name="Nusbaum C."/>
            <person name="Birren B."/>
        </authorList>
    </citation>
    <scope>NUCLEOTIDE SEQUENCE [LARGE SCALE GENOMIC DNA]</scope>
    <source>
        <strain evidence="10">12C11_DIV0727</strain>
    </source>
</reference>
<dbReference type="Pfam" id="PF02152">
    <property type="entry name" value="FolB"/>
    <property type="match status" value="1"/>
</dbReference>
<evidence type="ECO:0000256" key="3">
    <source>
        <dbReference type="ARBA" id="ARBA00005708"/>
    </source>
</evidence>
<evidence type="ECO:0000256" key="7">
    <source>
        <dbReference type="RuleBase" id="RU362079"/>
    </source>
</evidence>
<dbReference type="SMART" id="SM00905">
    <property type="entry name" value="FolB"/>
    <property type="match status" value="1"/>
</dbReference>
<dbReference type="EMBL" id="CP147248">
    <property type="protein sequence ID" value="WYJ88040.1"/>
    <property type="molecule type" value="Genomic_DNA"/>
</dbReference>
<dbReference type="Proteomes" id="UP000195080">
    <property type="component" value="Chromosome"/>
</dbReference>
<keyword evidence="4 7" id="KW-0289">Folate biosynthesis</keyword>
<comment type="pathway">
    <text evidence="2 7">Cofactor biosynthesis; tetrahydrofolate biosynthesis; 2-amino-4-hydroxy-6-hydroxymethyl-7,8-dihydropteridine diphosphate from 7,8-dihydroneopterin triphosphate: step 3/4.</text>
</comment>
<evidence type="ECO:0000256" key="4">
    <source>
        <dbReference type="ARBA" id="ARBA00022909"/>
    </source>
</evidence>
<comment type="function">
    <text evidence="6 7">Catalyzes the conversion of 7,8-dihydroneopterin to 6-hydroxymethyl-7,8-dihydropterin.</text>
</comment>
<dbReference type="SUPFAM" id="SSF55620">
    <property type="entry name" value="Tetrahydrobiopterin biosynthesis enzymes-like"/>
    <property type="match status" value="1"/>
</dbReference>
<dbReference type="EC" id="4.1.2.25" evidence="7"/>
<evidence type="ECO:0000259" key="8">
    <source>
        <dbReference type="SMART" id="SM00905"/>
    </source>
</evidence>
<name>A0ABZ2T9H7_9ENTE</name>
<proteinExistence type="inferred from homology"/>
<dbReference type="PANTHER" id="PTHR42844">
    <property type="entry name" value="DIHYDRONEOPTERIN ALDOLASE 1-RELATED"/>
    <property type="match status" value="1"/>
</dbReference>
<dbReference type="NCBIfam" id="TIGR00526">
    <property type="entry name" value="folB_dom"/>
    <property type="match status" value="1"/>
</dbReference>